<dbReference type="OrthoDB" id="2083754at2"/>
<reference evidence="3" key="1">
    <citation type="submission" date="2016-11" db="EMBL/GenBank/DDBJ databases">
        <authorList>
            <person name="Varghese N."/>
            <person name="Submissions S."/>
        </authorList>
    </citation>
    <scope>NUCLEOTIDE SEQUENCE [LARGE SCALE GENOMIC DNA]</scope>
    <source>
        <strain evidence="3">DSM 3071</strain>
    </source>
</reference>
<protein>
    <submittedName>
        <fullName evidence="2">Acetyltransferase (GNAT) family protein</fullName>
    </submittedName>
</protein>
<dbReference type="Gene3D" id="3.40.630.30">
    <property type="match status" value="1"/>
</dbReference>
<dbReference type="Proteomes" id="UP000184278">
    <property type="component" value="Unassembled WGS sequence"/>
</dbReference>
<dbReference type="EMBL" id="FQXK01000040">
    <property type="protein sequence ID" value="SHI78906.1"/>
    <property type="molecule type" value="Genomic_DNA"/>
</dbReference>
<evidence type="ECO:0000259" key="1">
    <source>
        <dbReference type="PROSITE" id="PS51186"/>
    </source>
</evidence>
<gene>
    <name evidence="2" type="ORF">SAMN02745229_03636</name>
</gene>
<sequence length="152" mass="17984">MIEIVEFTRDYVDKVIDYEKRLRQEEPDTYFWEPDDEYREKIIASFSDERFVNAVSFLAIEKDAVIGRIDASIVSSRNDGECYAAYLDWICVLKSKRHLKVAQMMLTKLREELKNRGTSMLIALMARNDEAQRFYRSVENAEIHDEGIWMNI</sequence>
<feature type="domain" description="N-acetyltransferase" evidence="1">
    <location>
        <begin position="2"/>
        <end position="152"/>
    </location>
</feature>
<dbReference type="RefSeq" id="WP_073389871.1">
    <property type="nucleotide sequence ID" value="NZ_FQXK01000040.1"/>
</dbReference>
<dbReference type="PROSITE" id="PS51186">
    <property type="entry name" value="GNAT"/>
    <property type="match status" value="1"/>
</dbReference>
<dbReference type="STRING" id="1121131.SAMN02745229_03636"/>
<dbReference type="Pfam" id="PF00583">
    <property type="entry name" value="Acetyltransf_1"/>
    <property type="match status" value="1"/>
</dbReference>
<dbReference type="CDD" id="cd04301">
    <property type="entry name" value="NAT_SF"/>
    <property type="match status" value="1"/>
</dbReference>
<dbReference type="AlphaFoldDB" id="A0A1M6E0A0"/>
<proteinExistence type="predicted"/>
<name>A0A1M6E0A0_BUTFI</name>
<organism evidence="2 3">
    <name type="scientific">Butyrivibrio fibrisolvens DSM 3071</name>
    <dbReference type="NCBI Taxonomy" id="1121131"/>
    <lineage>
        <taxon>Bacteria</taxon>
        <taxon>Bacillati</taxon>
        <taxon>Bacillota</taxon>
        <taxon>Clostridia</taxon>
        <taxon>Lachnospirales</taxon>
        <taxon>Lachnospiraceae</taxon>
        <taxon>Butyrivibrio</taxon>
    </lineage>
</organism>
<dbReference type="GO" id="GO:0016747">
    <property type="term" value="F:acyltransferase activity, transferring groups other than amino-acyl groups"/>
    <property type="evidence" value="ECO:0007669"/>
    <property type="project" value="InterPro"/>
</dbReference>
<dbReference type="InterPro" id="IPR000182">
    <property type="entry name" value="GNAT_dom"/>
</dbReference>
<dbReference type="GeneID" id="89509913"/>
<keyword evidence="3" id="KW-1185">Reference proteome</keyword>
<dbReference type="SUPFAM" id="SSF55729">
    <property type="entry name" value="Acyl-CoA N-acyltransferases (Nat)"/>
    <property type="match status" value="1"/>
</dbReference>
<evidence type="ECO:0000313" key="3">
    <source>
        <dbReference type="Proteomes" id="UP000184278"/>
    </source>
</evidence>
<accession>A0A1M6E0A0</accession>
<dbReference type="InterPro" id="IPR016181">
    <property type="entry name" value="Acyl_CoA_acyltransferase"/>
</dbReference>
<evidence type="ECO:0000313" key="2">
    <source>
        <dbReference type="EMBL" id="SHI78906.1"/>
    </source>
</evidence>
<keyword evidence="2" id="KW-0808">Transferase</keyword>